<protein>
    <submittedName>
        <fullName evidence="2">DedA family protein</fullName>
    </submittedName>
</protein>
<proteinExistence type="predicted"/>
<evidence type="ECO:0000313" key="2">
    <source>
        <dbReference type="EMBL" id="MCL6229219.1"/>
    </source>
</evidence>
<name>A0ABT0P6X4_9HYPH</name>
<sequence length="202" mass="23657">MILNTVKLWTISLAKRRTAPYWLGFIAFIESFIFFIPADVLYIPIALIRPQKAYFYAFIATFFSVFGGIVGWCLGYFASDAIVKPLLEFTNQYENFQILYNDTTQEFLAVLLTVSGLTHLPPIKITTLLAGVTHFNLWLFILLCILSRGTRFYLFAWLIQRFGSQATHWLSHHFKWFMPLSFLLLLFIYGLYAFFLKSYFFL</sequence>
<reference evidence="2 3" key="1">
    <citation type="submission" date="2022-05" db="EMBL/GenBank/DDBJ databases">
        <title>Description of the Bartonella bilalgolemii sp. nov. Isolated from Apodemus uralensis (Pallas 1811).</title>
        <authorList>
            <person name="Zgheib R."/>
            <person name="Celebi B."/>
        </authorList>
    </citation>
    <scope>NUCLEOTIDE SEQUENCE [LARGE SCALE GENOMIC DNA]</scope>
    <source>
        <strain evidence="2 3">G70</strain>
    </source>
</reference>
<evidence type="ECO:0000313" key="3">
    <source>
        <dbReference type="Proteomes" id="UP001523003"/>
    </source>
</evidence>
<accession>A0ABT0P6X4</accession>
<keyword evidence="1" id="KW-1133">Transmembrane helix</keyword>
<dbReference type="EMBL" id="JAMCOF010000001">
    <property type="protein sequence ID" value="MCL6229219.1"/>
    <property type="molecule type" value="Genomic_DNA"/>
</dbReference>
<feature type="transmembrane region" description="Helical" evidence="1">
    <location>
        <begin position="20"/>
        <end position="42"/>
    </location>
</feature>
<feature type="transmembrane region" description="Helical" evidence="1">
    <location>
        <begin position="54"/>
        <end position="78"/>
    </location>
</feature>
<dbReference type="Proteomes" id="UP001523003">
    <property type="component" value="Unassembled WGS sequence"/>
</dbReference>
<dbReference type="RefSeq" id="WP_249674600.1">
    <property type="nucleotide sequence ID" value="NZ_JAMCOF010000001.1"/>
</dbReference>
<dbReference type="InterPro" id="IPR051311">
    <property type="entry name" value="DedA_domain"/>
</dbReference>
<keyword evidence="3" id="KW-1185">Reference proteome</keyword>
<comment type="caution">
    <text evidence="2">The sequence shown here is derived from an EMBL/GenBank/DDBJ whole genome shotgun (WGS) entry which is preliminary data.</text>
</comment>
<gene>
    <name evidence="2" type="ORF">M4Z11_01080</name>
</gene>
<keyword evidence="1" id="KW-0472">Membrane</keyword>
<keyword evidence="1" id="KW-0812">Transmembrane</keyword>
<dbReference type="PANTHER" id="PTHR42709">
    <property type="entry name" value="ALKALINE PHOSPHATASE LIKE PROTEIN"/>
    <property type="match status" value="1"/>
</dbReference>
<evidence type="ECO:0000256" key="1">
    <source>
        <dbReference type="SAM" id="Phobius"/>
    </source>
</evidence>
<dbReference type="PANTHER" id="PTHR42709:SF11">
    <property type="entry name" value="DEDA FAMILY PROTEIN"/>
    <property type="match status" value="1"/>
</dbReference>
<organism evidence="2 3">
    <name type="scientific">Bartonella bilalgolemii</name>
    <dbReference type="NCBI Taxonomy" id="2942911"/>
    <lineage>
        <taxon>Bacteria</taxon>
        <taxon>Pseudomonadati</taxon>
        <taxon>Pseudomonadota</taxon>
        <taxon>Alphaproteobacteria</taxon>
        <taxon>Hyphomicrobiales</taxon>
        <taxon>Bartonellaceae</taxon>
        <taxon>Bartonella</taxon>
    </lineage>
</organism>
<feature type="transmembrane region" description="Helical" evidence="1">
    <location>
        <begin position="176"/>
        <end position="196"/>
    </location>
</feature>